<organism evidence="6 7">
    <name type="scientific">Obba rivulosa</name>
    <dbReference type="NCBI Taxonomy" id="1052685"/>
    <lineage>
        <taxon>Eukaryota</taxon>
        <taxon>Fungi</taxon>
        <taxon>Dikarya</taxon>
        <taxon>Basidiomycota</taxon>
        <taxon>Agaricomycotina</taxon>
        <taxon>Agaricomycetes</taxon>
        <taxon>Polyporales</taxon>
        <taxon>Gelatoporiaceae</taxon>
        <taxon>Obba</taxon>
    </lineage>
</organism>
<accession>A0A8E2DIV8</accession>
<evidence type="ECO:0000256" key="5">
    <source>
        <dbReference type="SAM" id="Phobius"/>
    </source>
</evidence>
<evidence type="ECO:0000256" key="1">
    <source>
        <dbReference type="ARBA" id="ARBA00010139"/>
    </source>
</evidence>
<dbReference type="Pfam" id="PF00743">
    <property type="entry name" value="FMO-like"/>
    <property type="match status" value="1"/>
</dbReference>
<dbReference type="Proteomes" id="UP000250043">
    <property type="component" value="Unassembled WGS sequence"/>
</dbReference>
<dbReference type="PANTHER" id="PTHR42877">
    <property type="entry name" value="L-ORNITHINE N(5)-MONOOXYGENASE-RELATED"/>
    <property type="match status" value="1"/>
</dbReference>
<evidence type="ECO:0000313" key="7">
    <source>
        <dbReference type="Proteomes" id="UP000250043"/>
    </source>
</evidence>
<keyword evidence="5" id="KW-0812">Transmembrane</keyword>
<keyword evidence="2" id="KW-0285">Flavoprotein</keyword>
<keyword evidence="5" id="KW-0472">Membrane</keyword>
<dbReference type="SUPFAM" id="SSF51905">
    <property type="entry name" value="FAD/NAD(P)-binding domain"/>
    <property type="match status" value="1"/>
</dbReference>
<dbReference type="InterPro" id="IPR020946">
    <property type="entry name" value="Flavin_mOase-like"/>
</dbReference>
<keyword evidence="7" id="KW-1185">Reference proteome</keyword>
<evidence type="ECO:0000256" key="4">
    <source>
        <dbReference type="ARBA" id="ARBA00023002"/>
    </source>
</evidence>
<keyword evidence="5" id="KW-1133">Transmembrane helix</keyword>
<dbReference type="InterPro" id="IPR051209">
    <property type="entry name" value="FAD-bind_Monooxygenase_sf"/>
</dbReference>
<dbReference type="GO" id="GO:0050660">
    <property type="term" value="F:flavin adenine dinucleotide binding"/>
    <property type="evidence" value="ECO:0007669"/>
    <property type="project" value="InterPro"/>
</dbReference>
<dbReference type="Gene3D" id="3.50.50.60">
    <property type="entry name" value="FAD/NAD(P)-binding domain"/>
    <property type="match status" value="3"/>
</dbReference>
<comment type="similarity">
    <text evidence="1">Belongs to the FAD-binding monooxygenase family.</text>
</comment>
<dbReference type="PANTHER" id="PTHR42877:SF4">
    <property type="entry name" value="FAD_NAD(P)-BINDING DOMAIN-CONTAINING PROTEIN-RELATED"/>
    <property type="match status" value="1"/>
</dbReference>
<dbReference type="EMBL" id="KV722492">
    <property type="protein sequence ID" value="OCH87249.1"/>
    <property type="molecule type" value="Genomic_DNA"/>
</dbReference>
<feature type="transmembrane region" description="Helical" evidence="5">
    <location>
        <begin position="12"/>
        <end position="28"/>
    </location>
</feature>
<keyword evidence="4" id="KW-0560">Oxidoreductase</keyword>
<name>A0A8E2DIV8_9APHY</name>
<dbReference type="GO" id="GO:0050661">
    <property type="term" value="F:NADP binding"/>
    <property type="evidence" value="ECO:0007669"/>
    <property type="project" value="InterPro"/>
</dbReference>
<evidence type="ECO:0000313" key="6">
    <source>
        <dbReference type="EMBL" id="OCH87249.1"/>
    </source>
</evidence>
<proteinExistence type="inferred from homology"/>
<dbReference type="GO" id="GO:0004499">
    <property type="term" value="F:N,N-dimethylaniline monooxygenase activity"/>
    <property type="evidence" value="ECO:0007669"/>
    <property type="project" value="InterPro"/>
</dbReference>
<dbReference type="AlphaFoldDB" id="A0A8E2DIV8"/>
<protein>
    <submittedName>
        <fullName evidence="6">FAD/NAD-binding domain-containing protein</fullName>
    </submittedName>
</protein>
<sequence length="565" mass="63562">MSEKQSTNRPRVAIIGAGIGGLTFAIGLKKQLGFEDFTIYEAASDVGGTWRDNTYPGCCSDVATHLYSLSTEPNPLWSRTHVLQPEIQAYWVALARKHALYEHTQFHTRVAHASWDAVRAVWVLRLENTRTGEGREVEAQVLISAMGLLREPVYPPDVPGRERFKGEMFHSARWNHQVDLRNKRVAVIGNGCSGAQVVPEIVKEPGIQVVNFCRTPSWVIPAPRFEYSSLQKWVFAHVPFAMRAHRAYHMFMLEMMWPLFVGESNWRRTKAETLVKGYIKSKTPEKYHDRLMPDYPMGCKRLVLDTGYLTAMHRENLELNWDGIAEVTETGIRTRKGESLPFDVIIFSTGYEADGYPIPVWGRAGQTVQEYFNAHGGPTAYHAMSIHGFPNFYLLGGPNSGTSAGSIVFFEECQTNYILQLVAPVLRGDARAFEVTAAACAADDADVQARLAGTIYPRCNSWYRTGHEGKNFSIFPGPLTRYWWVTRTPVWGDYVATGAGRWRVKRVLGSMGRAVGLAALVMGVVWGRAHPEAVWQALVAVHGQCVEWWYVAREFAESWHTVGFV</sequence>
<evidence type="ECO:0000256" key="2">
    <source>
        <dbReference type="ARBA" id="ARBA00022630"/>
    </source>
</evidence>
<dbReference type="InterPro" id="IPR036188">
    <property type="entry name" value="FAD/NAD-bd_sf"/>
</dbReference>
<evidence type="ECO:0000256" key="3">
    <source>
        <dbReference type="ARBA" id="ARBA00022827"/>
    </source>
</evidence>
<keyword evidence="3" id="KW-0274">FAD</keyword>
<gene>
    <name evidence="6" type="ORF">OBBRIDRAFT_796368</name>
</gene>
<dbReference type="OrthoDB" id="74360at2759"/>
<reference evidence="6 7" key="1">
    <citation type="submission" date="2016-07" db="EMBL/GenBank/DDBJ databases">
        <title>Draft genome of the white-rot fungus Obba rivulosa 3A-2.</title>
        <authorList>
            <consortium name="DOE Joint Genome Institute"/>
            <person name="Miettinen O."/>
            <person name="Riley R."/>
            <person name="Acob R."/>
            <person name="Barry K."/>
            <person name="Cullen D."/>
            <person name="De Vries R."/>
            <person name="Hainaut M."/>
            <person name="Hatakka A."/>
            <person name="Henrissat B."/>
            <person name="Hilden K."/>
            <person name="Kuo R."/>
            <person name="Labutti K."/>
            <person name="Lipzen A."/>
            <person name="Makela M.R."/>
            <person name="Sandor L."/>
            <person name="Spatafora J.W."/>
            <person name="Grigoriev I.V."/>
            <person name="Hibbett D.S."/>
        </authorList>
    </citation>
    <scope>NUCLEOTIDE SEQUENCE [LARGE SCALE GENOMIC DNA]</scope>
    <source>
        <strain evidence="6 7">3A-2</strain>
    </source>
</reference>